<dbReference type="GO" id="GO:0008270">
    <property type="term" value="F:zinc ion binding"/>
    <property type="evidence" value="ECO:0007669"/>
    <property type="project" value="InterPro"/>
</dbReference>
<dbReference type="InterPro" id="IPR002711">
    <property type="entry name" value="HNH"/>
</dbReference>
<dbReference type="EMBL" id="FZNQ01000013">
    <property type="protein sequence ID" value="SNR53792.1"/>
    <property type="molecule type" value="Genomic_DNA"/>
</dbReference>
<keyword evidence="3" id="KW-0255">Endonuclease</keyword>
<keyword evidence="4" id="KW-1185">Reference proteome</keyword>
<dbReference type="CDD" id="cd00085">
    <property type="entry name" value="HNHc"/>
    <property type="match status" value="1"/>
</dbReference>
<keyword evidence="3" id="KW-0540">Nuclease</keyword>
<evidence type="ECO:0000313" key="3">
    <source>
        <dbReference type="EMBL" id="SNR53792.1"/>
    </source>
</evidence>
<accession>A0A238X578</accession>
<reference evidence="3 4" key="1">
    <citation type="submission" date="2017-06" db="EMBL/GenBank/DDBJ databases">
        <authorList>
            <person name="Kim H.J."/>
            <person name="Triplett B.A."/>
        </authorList>
    </citation>
    <scope>NUCLEOTIDE SEQUENCE [LARGE SCALE GENOMIC DNA]</scope>
    <source>
        <strain evidence="3 4">DSM 8800</strain>
    </source>
</reference>
<proteinExistence type="predicted"/>
<dbReference type="SMART" id="SM00507">
    <property type="entry name" value="HNHc"/>
    <property type="match status" value="1"/>
</dbReference>
<organism evidence="3 4">
    <name type="scientific">Halorubrum vacuolatum</name>
    <name type="common">Natronobacterium vacuolatum</name>
    <dbReference type="NCBI Taxonomy" id="63740"/>
    <lineage>
        <taxon>Archaea</taxon>
        <taxon>Methanobacteriati</taxon>
        <taxon>Methanobacteriota</taxon>
        <taxon>Stenosarchaea group</taxon>
        <taxon>Halobacteria</taxon>
        <taxon>Halobacteriales</taxon>
        <taxon>Haloferacaceae</taxon>
        <taxon>Halorubrum</taxon>
    </lineage>
</organism>
<gene>
    <name evidence="3" type="ORF">SAMN06264855_11356</name>
</gene>
<protein>
    <submittedName>
        <fullName evidence="3">HNH endonuclease</fullName>
    </submittedName>
</protein>
<name>A0A238X578_HALVU</name>
<dbReference type="Gene3D" id="1.10.30.50">
    <property type="match status" value="1"/>
</dbReference>
<feature type="region of interest" description="Disordered" evidence="1">
    <location>
        <begin position="139"/>
        <end position="159"/>
    </location>
</feature>
<dbReference type="OrthoDB" id="11472at2157"/>
<evidence type="ECO:0000256" key="1">
    <source>
        <dbReference type="SAM" id="MobiDB-lite"/>
    </source>
</evidence>
<dbReference type="RefSeq" id="WP_089385299.1">
    <property type="nucleotide sequence ID" value="NZ_FZNQ01000013.1"/>
</dbReference>
<feature type="domain" description="HNH nuclease" evidence="2">
    <location>
        <begin position="72"/>
        <end position="128"/>
    </location>
</feature>
<dbReference type="AlphaFoldDB" id="A0A238X578"/>
<evidence type="ECO:0000313" key="4">
    <source>
        <dbReference type="Proteomes" id="UP000198397"/>
    </source>
</evidence>
<dbReference type="InterPro" id="IPR003615">
    <property type="entry name" value="HNH_nuc"/>
</dbReference>
<dbReference type="Pfam" id="PF01844">
    <property type="entry name" value="HNH"/>
    <property type="match status" value="1"/>
</dbReference>
<evidence type="ECO:0000259" key="2">
    <source>
        <dbReference type="SMART" id="SM00507"/>
    </source>
</evidence>
<sequence>MERWEAVRAWKLRELPDPPSLTVSELCSKLSETGPNGHRTPQPHWEIKARVRLRDLFRCALCPAGRLDTLDGATRWRARDGRSLKRPPGASIQDAAARHLDVHHVVPRANGGSNDLSNLLTLCSACHRDIHDYRIDRIPRERTRPPLGTEPDGGTVRVG</sequence>
<keyword evidence="3" id="KW-0378">Hydrolase</keyword>
<dbReference type="GO" id="GO:0003676">
    <property type="term" value="F:nucleic acid binding"/>
    <property type="evidence" value="ECO:0007669"/>
    <property type="project" value="InterPro"/>
</dbReference>
<dbReference type="Proteomes" id="UP000198397">
    <property type="component" value="Unassembled WGS sequence"/>
</dbReference>
<dbReference type="GO" id="GO:0004519">
    <property type="term" value="F:endonuclease activity"/>
    <property type="evidence" value="ECO:0007669"/>
    <property type="project" value="UniProtKB-KW"/>
</dbReference>